<keyword evidence="4" id="KW-0804">Transcription</keyword>
<dbReference type="Pfam" id="PF04542">
    <property type="entry name" value="Sigma70_r2"/>
    <property type="match status" value="1"/>
</dbReference>
<dbReference type="InterPro" id="IPR036388">
    <property type="entry name" value="WH-like_DNA-bd_sf"/>
</dbReference>
<feature type="domain" description="RNA polymerase sigma-70 region 2" evidence="5">
    <location>
        <begin position="14"/>
        <end position="79"/>
    </location>
</feature>
<evidence type="ECO:0000313" key="8">
    <source>
        <dbReference type="Proteomes" id="UP000076848"/>
    </source>
</evidence>
<dbReference type="Proteomes" id="UP000076848">
    <property type="component" value="Unassembled WGS sequence"/>
</dbReference>
<dbReference type="PANTHER" id="PTHR43133:SF63">
    <property type="entry name" value="RNA POLYMERASE SIGMA FACTOR FECI-RELATED"/>
    <property type="match status" value="1"/>
</dbReference>
<evidence type="ECO:0000313" key="7">
    <source>
        <dbReference type="EMBL" id="SAI67548.1"/>
    </source>
</evidence>
<keyword evidence="2" id="KW-0805">Transcription regulation</keyword>
<evidence type="ECO:0000256" key="3">
    <source>
        <dbReference type="ARBA" id="ARBA00023082"/>
    </source>
</evidence>
<organism evidence="7 8">
    <name type="scientific">Bordetella ansorpii</name>
    <dbReference type="NCBI Taxonomy" id="288768"/>
    <lineage>
        <taxon>Bacteria</taxon>
        <taxon>Pseudomonadati</taxon>
        <taxon>Pseudomonadota</taxon>
        <taxon>Betaproteobacteria</taxon>
        <taxon>Burkholderiales</taxon>
        <taxon>Alcaligenaceae</taxon>
        <taxon>Bordetella</taxon>
    </lineage>
</organism>
<dbReference type="AlphaFoldDB" id="A0A157SAU7"/>
<dbReference type="GO" id="GO:0003677">
    <property type="term" value="F:DNA binding"/>
    <property type="evidence" value="ECO:0007669"/>
    <property type="project" value="InterPro"/>
</dbReference>
<dbReference type="InterPro" id="IPR013249">
    <property type="entry name" value="RNA_pol_sigma70_r4_t2"/>
</dbReference>
<gene>
    <name evidence="7" type="primary">bupI_2</name>
    <name evidence="7" type="ORF">SAMEA3906486_01576</name>
</gene>
<dbReference type="RefSeq" id="WP_066125361.1">
    <property type="nucleotide sequence ID" value="NZ_FKIF01000002.1"/>
</dbReference>
<evidence type="ECO:0000259" key="5">
    <source>
        <dbReference type="Pfam" id="PF04542"/>
    </source>
</evidence>
<dbReference type="GO" id="GO:0016987">
    <property type="term" value="F:sigma factor activity"/>
    <property type="evidence" value="ECO:0007669"/>
    <property type="project" value="UniProtKB-KW"/>
</dbReference>
<dbReference type="Pfam" id="PF08281">
    <property type="entry name" value="Sigma70_r4_2"/>
    <property type="match status" value="1"/>
</dbReference>
<dbReference type="STRING" id="288768.SAMEA3906486_01576"/>
<name>A0A157SAU7_9BORD</name>
<keyword evidence="8" id="KW-1185">Reference proteome</keyword>
<dbReference type="SUPFAM" id="SSF88659">
    <property type="entry name" value="Sigma3 and sigma4 domains of RNA polymerase sigma factors"/>
    <property type="match status" value="1"/>
</dbReference>
<reference evidence="7 8" key="1">
    <citation type="submission" date="2016-04" db="EMBL/GenBank/DDBJ databases">
        <authorList>
            <consortium name="Pathogen Informatics"/>
        </authorList>
    </citation>
    <scope>NUCLEOTIDE SEQUENCE [LARGE SCALE GENOMIC DNA]</scope>
    <source>
        <strain evidence="7 8">H050680373</strain>
    </source>
</reference>
<dbReference type="InterPro" id="IPR007627">
    <property type="entry name" value="RNA_pol_sigma70_r2"/>
</dbReference>
<accession>A0A157SAU7</accession>
<dbReference type="InterPro" id="IPR039425">
    <property type="entry name" value="RNA_pol_sigma-70-like"/>
</dbReference>
<dbReference type="EMBL" id="FKIF01000002">
    <property type="protein sequence ID" value="SAI67548.1"/>
    <property type="molecule type" value="Genomic_DNA"/>
</dbReference>
<dbReference type="InterPro" id="IPR013324">
    <property type="entry name" value="RNA_pol_sigma_r3/r4-like"/>
</dbReference>
<proteinExistence type="inferred from homology"/>
<sequence>MRDEASPSLIDYLTRHYGTLKQRVSRLLGGNSELANDALHDAWLRLAAKDVDKPIQSPGSYLVRMAVNLAVDVQRRQGRMVSLEEINDAMDLSDPEPGPPQVVEARLELEYLTELVERLPRRRRAIFVMVHWEGVTRAEVALRLGCSKRTVESELKHAHDALAAGMRR</sequence>
<dbReference type="Gene3D" id="1.10.10.10">
    <property type="entry name" value="Winged helix-like DNA-binding domain superfamily/Winged helix DNA-binding domain"/>
    <property type="match status" value="1"/>
</dbReference>
<evidence type="ECO:0000256" key="4">
    <source>
        <dbReference type="ARBA" id="ARBA00023163"/>
    </source>
</evidence>
<evidence type="ECO:0000259" key="6">
    <source>
        <dbReference type="Pfam" id="PF08281"/>
    </source>
</evidence>
<dbReference type="InterPro" id="IPR013325">
    <property type="entry name" value="RNA_pol_sigma_r2"/>
</dbReference>
<dbReference type="InterPro" id="IPR014284">
    <property type="entry name" value="RNA_pol_sigma-70_dom"/>
</dbReference>
<evidence type="ECO:0000256" key="1">
    <source>
        <dbReference type="ARBA" id="ARBA00010641"/>
    </source>
</evidence>
<dbReference type="Gene3D" id="1.10.1740.10">
    <property type="match status" value="1"/>
</dbReference>
<dbReference type="SUPFAM" id="SSF88946">
    <property type="entry name" value="Sigma2 domain of RNA polymerase sigma factors"/>
    <property type="match status" value="1"/>
</dbReference>
<keyword evidence="3" id="KW-0731">Sigma factor</keyword>
<evidence type="ECO:0000256" key="2">
    <source>
        <dbReference type="ARBA" id="ARBA00023015"/>
    </source>
</evidence>
<dbReference type="PANTHER" id="PTHR43133">
    <property type="entry name" value="RNA POLYMERASE ECF-TYPE SIGMA FACTO"/>
    <property type="match status" value="1"/>
</dbReference>
<protein>
    <submittedName>
        <fullName evidence="7">ECF sigma factor</fullName>
    </submittedName>
</protein>
<dbReference type="NCBIfam" id="TIGR02937">
    <property type="entry name" value="sigma70-ECF"/>
    <property type="match status" value="1"/>
</dbReference>
<feature type="domain" description="RNA polymerase sigma factor 70 region 4 type 2" evidence="6">
    <location>
        <begin position="110"/>
        <end position="158"/>
    </location>
</feature>
<dbReference type="GO" id="GO:0006352">
    <property type="term" value="P:DNA-templated transcription initiation"/>
    <property type="evidence" value="ECO:0007669"/>
    <property type="project" value="InterPro"/>
</dbReference>
<comment type="similarity">
    <text evidence="1">Belongs to the sigma-70 factor family. ECF subfamily.</text>
</comment>